<dbReference type="GO" id="GO:0015175">
    <property type="term" value="F:neutral L-amino acid transmembrane transporter activity"/>
    <property type="evidence" value="ECO:0007669"/>
    <property type="project" value="TreeGrafter"/>
</dbReference>
<evidence type="ECO:0000256" key="5">
    <source>
        <dbReference type="ARBA" id="ARBA00023136"/>
    </source>
</evidence>
<sequence length="123" mass="12952">MDGSALERSIVVCWIAQVGGFPLNFGEQLVVGLTSALISVGSSPIPSAGISTLLAMVQSANVPLTPRVELLVSFCLAIEWLLDSMRTTVNVTGDAVGVAIVDHVITARVNRAHRMPEVQEGIV</sequence>
<dbReference type="InterPro" id="IPR050746">
    <property type="entry name" value="DAACS"/>
</dbReference>
<dbReference type="GO" id="GO:0005886">
    <property type="term" value="C:plasma membrane"/>
    <property type="evidence" value="ECO:0007669"/>
    <property type="project" value="TreeGrafter"/>
</dbReference>
<keyword evidence="6" id="KW-0769">Symport</keyword>
<dbReference type="PANTHER" id="PTHR11958">
    <property type="entry name" value="SODIUM/DICARBOXYLATE SYMPORTER-RELATED"/>
    <property type="match status" value="1"/>
</dbReference>
<dbReference type="EMBL" id="HBHX01017441">
    <property type="protein sequence ID" value="CAE0109082.1"/>
    <property type="molecule type" value="Transcribed_RNA"/>
</dbReference>
<evidence type="ECO:0000313" key="7">
    <source>
        <dbReference type="EMBL" id="CAE0109082.1"/>
    </source>
</evidence>
<dbReference type="SUPFAM" id="SSF118215">
    <property type="entry name" value="Proton glutamate symport protein"/>
    <property type="match status" value="1"/>
</dbReference>
<dbReference type="GO" id="GO:0005313">
    <property type="term" value="F:L-glutamate transmembrane transporter activity"/>
    <property type="evidence" value="ECO:0007669"/>
    <property type="project" value="TreeGrafter"/>
</dbReference>
<keyword evidence="2 6" id="KW-0813">Transport</keyword>
<dbReference type="Gene3D" id="1.10.3860.10">
    <property type="entry name" value="Sodium:dicarboxylate symporter"/>
    <property type="match status" value="1"/>
</dbReference>
<organism evidence="7">
    <name type="scientific">Haptolina ericina</name>
    <dbReference type="NCBI Taxonomy" id="156174"/>
    <lineage>
        <taxon>Eukaryota</taxon>
        <taxon>Haptista</taxon>
        <taxon>Haptophyta</taxon>
        <taxon>Prymnesiophyceae</taxon>
        <taxon>Prymnesiales</taxon>
        <taxon>Prymnesiaceae</taxon>
        <taxon>Haptolina</taxon>
    </lineage>
</organism>
<evidence type="ECO:0000256" key="3">
    <source>
        <dbReference type="ARBA" id="ARBA00022692"/>
    </source>
</evidence>
<gene>
    <name evidence="7" type="ORF">HERI1096_LOCUS9742</name>
</gene>
<evidence type="ECO:0000256" key="4">
    <source>
        <dbReference type="ARBA" id="ARBA00022989"/>
    </source>
</evidence>
<accession>A0A7S3AM41</accession>
<dbReference type="GO" id="GO:0015501">
    <property type="term" value="F:glutamate:sodium symporter activity"/>
    <property type="evidence" value="ECO:0007669"/>
    <property type="project" value="TreeGrafter"/>
</dbReference>
<evidence type="ECO:0000256" key="6">
    <source>
        <dbReference type="RuleBase" id="RU361216"/>
    </source>
</evidence>
<dbReference type="Pfam" id="PF00375">
    <property type="entry name" value="SDF"/>
    <property type="match status" value="1"/>
</dbReference>
<keyword evidence="4" id="KW-1133">Transmembrane helix</keyword>
<comment type="subcellular location">
    <subcellularLocation>
        <location evidence="1 6">Membrane</location>
        <topology evidence="1 6">Multi-pass membrane protein</topology>
    </subcellularLocation>
</comment>
<reference evidence="7" key="1">
    <citation type="submission" date="2021-01" db="EMBL/GenBank/DDBJ databases">
        <authorList>
            <person name="Corre E."/>
            <person name="Pelletier E."/>
            <person name="Niang G."/>
            <person name="Scheremetjew M."/>
            <person name="Finn R."/>
            <person name="Kale V."/>
            <person name="Holt S."/>
            <person name="Cochrane G."/>
            <person name="Meng A."/>
            <person name="Brown T."/>
            <person name="Cohen L."/>
        </authorList>
    </citation>
    <scope>NUCLEOTIDE SEQUENCE</scope>
    <source>
        <strain evidence="7">CCMP281</strain>
    </source>
</reference>
<protein>
    <recommendedName>
        <fullName evidence="6">Amino acid transporter</fullName>
    </recommendedName>
</protein>
<dbReference type="PANTHER" id="PTHR11958:SF63">
    <property type="entry name" value="AMINO ACID TRANSPORTER"/>
    <property type="match status" value="1"/>
</dbReference>
<name>A0A7S3AM41_9EUKA</name>
<dbReference type="InterPro" id="IPR036458">
    <property type="entry name" value="Na:dicarbo_symporter_sf"/>
</dbReference>
<evidence type="ECO:0000256" key="1">
    <source>
        <dbReference type="ARBA" id="ARBA00004141"/>
    </source>
</evidence>
<keyword evidence="3" id="KW-0812">Transmembrane</keyword>
<evidence type="ECO:0000256" key="2">
    <source>
        <dbReference type="ARBA" id="ARBA00022448"/>
    </source>
</evidence>
<dbReference type="AlphaFoldDB" id="A0A7S3AM41"/>
<dbReference type="InterPro" id="IPR001991">
    <property type="entry name" value="Na-dicarboxylate_symporter"/>
</dbReference>
<comment type="similarity">
    <text evidence="6">Belongs to the dicarboxylate/amino acid:cation symporter (DAACS) (TC 2.A.23) family.</text>
</comment>
<keyword evidence="5" id="KW-0472">Membrane</keyword>
<proteinExistence type="inferred from homology"/>